<dbReference type="SUPFAM" id="SSF57850">
    <property type="entry name" value="RING/U-box"/>
    <property type="match status" value="2"/>
</dbReference>
<comment type="function">
    <text evidence="5">Functions as an E3 ubiquitin ligase.</text>
</comment>
<proteinExistence type="predicted"/>
<name>A0ABQ7C7U3_BRACR</name>
<dbReference type="InterPro" id="IPR016024">
    <property type="entry name" value="ARM-type_fold"/>
</dbReference>
<evidence type="ECO:0000256" key="1">
    <source>
        <dbReference type="ARBA" id="ARBA00000900"/>
    </source>
</evidence>
<dbReference type="SMART" id="SM00504">
    <property type="entry name" value="Ubox"/>
    <property type="match status" value="2"/>
</dbReference>
<evidence type="ECO:0000259" key="6">
    <source>
        <dbReference type="PROSITE" id="PS51698"/>
    </source>
</evidence>
<dbReference type="EC" id="2.3.2.27" evidence="5"/>
<keyword evidence="4 5" id="KW-0833">Ubl conjugation pathway</keyword>
<comment type="catalytic activity">
    <reaction evidence="1 5">
        <text>S-ubiquitinyl-[E2 ubiquitin-conjugating enzyme]-L-cysteine + [acceptor protein]-L-lysine = [E2 ubiquitin-conjugating enzyme]-L-cysteine + N(6)-ubiquitinyl-[acceptor protein]-L-lysine.</text>
        <dbReference type="EC" id="2.3.2.27"/>
    </reaction>
</comment>
<dbReference type="EMBL" id="QGKV02000832">
    <property type="protein sequence ID" value="KAF3547711.1"/>
    <property type="molecule type" value="Genomic_DNA"/>
</dbReference>
<feature type="domain" description="U-box" evidence="6">
    <location>
        <begin position="118"/>
        <end position="192"/>
    </location>
</feature>
<evidence type="ECO:0000313" key="7">
    <source>
        <dbReference type="EMBL" id="KAF3547711.1"/>
    </source>
</evidence>
<accession>A0ABQ7C7U3</accession>
<comment type="pathway">
    <text evidence="2 5">Protein modification; protein ubiquitination.</text>
</comment>
<dbReference type="InterPro" id="IPR058678">
    <property type="entry name" value="ARM_PUB"/>
</dbReference>
<reference evidence="7 8" key="1">
    <citation type="journal article" date="2020" name="BMC Genomics">
        <title>Intraspecific diversification of the crop wild relative Brassica cretica Lam. using demographic model selection.</title>
        <authorList>
            <person name="Kioukis A."/>
            <person name="Michalopoulou V.A."/>
            <person name="Briers L."/>
            <person name="Pirintsos S."/>
            <person name="Studholme D.J."/>
            <person name="Pavlidis P."/>
            <person name="Sarris P.F."/>
        </authorList>
    </citation>
    <scope>NUCLEOTIDE SEQUENCE [LARGE SCALE GENOMIC DNA]</scope>
    <source>
        <strain evidence="8">cv. PFS-1207/04</strain>
    </source>
</reference>
<evidence type="ECO:0000256" key="3">
    <source>
        <dbReference type="ARBA" id="ARBA00022679"/>
    </source>
</evidence>
<gene>
    <name evidence="7" type="ORF">DY000_02003999</name>
</gene>
<comment type="caution">
    <text evidence="7">The sequence shown here is derived from an EMBL/GenBank/DDBJ whole genome shotgun (WGS) entry which is preliminary data.</text>
</comment>
<organism evidence="7 8">
    <name type="scientific">Brassica cretica</name>
    <name type="common">Mustard</name>
    <dbReference type="NCBI Taxonomy" id="69181"/>
    <lineage>
        <taxon>Eukaryota</taxon>
        <taxon>Viridiplantae</taxon>
        <taxon>Streptophyta</taxon>
        <taxon>Embryophyta</taxon>
        <taxon>Tracheophyta</taxon>
        <taxon>Spermatophyta</taxon>
        <taxon>Magnoliopsida</taxon>
        <taxon>eudicotyledons</taxon>
        <taxon>Gunneridae</taxon>
        <taxon>Pentapetalae</taxon>
        <taxon>rosids</taxon>
        <taxon>malvids</taxon>
        <taxon>Brassicales</taxon>
        <taxon>Brassicaceae</taxon>
        <taxon>Brassiceae</taxon>
        <taxon>Brassica</taxon>
    </lineage>
</organism>
<dbReference type="Gene3D" id="1.25.10.10">
    <property type="entry name" value="Leucine-rich Repeat Variant"/>
    <property type="match status" value="1"/>
</dbReference>
<dbReference type="InterPro" id="IPR003613">
    <property type="entry name" value="Ubox_domain"/>
</dbReference>
<dbReference type="CDD" id="cd16655">
    <property type="entry name" value="RING-Ubox_WDSUB1-like"/>
    <property type="match status" value="2"/>
</dbReference>
<protein>
    <recommendedName>
        <fullName evidence="5 6">U-box domain-containing protein</fullName>
        <ecNumber evidence="5">2.3.2.27</ecNumber>
    </recommendedName>
    <alternativeName>
        <fullName evidence="5">RING-type E3 ubiquitin transferase PUB</fullName>
    </alternativeName>
</protein>
<evidence type="ECO:0000256" key="2">
    <source>
        <dbReference type="ARBA" id="ARBA00004906"/>
    </source>
</evidence>
<dbReference type="Proteomes" id="UP000266723">
    <property type="component" value="Unassembled WGS sequence"/>
</dbReference>
<keyword evidence="8" id="KW-1185">Reference proteome</keyword>
<feature type="domain" description="U-box" evidence="6">
    <location>
        <begin position="9"/>
        <end position="83"/>
    </location>
</feature>
<dbReference type="PANTHER" id="PTHR22849:SF152">
    <property type="entry name" value="U-BOX DOMAIN-CONTAINING PROTEIN"/>
    <property type="match status" value="1"/>
</dbReference>
<dbReference type="Gene3D" id="3.30.40.10">
    <property type="entry name" value="Zinc/RING finger domain, C3HC4 (zinc finger)"/>
    <property type="match status" value="2"/>
</dbReference>
<dbReference type="InterPro" id="IPR011989">
    <property type="entry name" value="ARM-like"/>
</dbReference>
<dbReference type="Pfam" id="PF25598">
    <property type="entry name" value="ARM_PUB"/>
    <property type="match status" value="1"/>
</dbReference>
<dbReference type="InterPro" id="IPR045185">
    <property type="entry name" value="PUB22/23/24-like"/>
</dbReference>
<keyword evidence="3 5" id="KW-0808">Transferase</keyword>
<evidence type="ECO:0000256" key="4">
    <source>
        <dbReference type="ARBA" id="ARBA00022786"/>
    </source>
</evidence>
<evidence type="ECO:0000313" key="8">
    <source>
        <dbReference type="Proteomes" id="UP000266723"/>
    </source>
</evidence>
<dbReference type="PANTHER" id="PTHR22849">
    <property type="entry name" value="WDSAM1 PROTEIN"/>
    <property type="match status" value="1"/>
</dbReference>
<dbReference type="PROSITE" id="PS51698">
    <property type="entry name" value="U_BOX"/>
    <property type="match status" value="2"/>
</dbReference>
<dbReference type="SUPFAM" id="SSF48371">
    <property type="entry name" value="ARM repeat"/>
    <property type="match status" value="1"/>
</dbReference>
<dbReference type="InterPro" id="IPR013083">
    <property type="entry name" value="Znf_RING/FYVE/PHD"/>
</dbReference>
<dbReference type="Pfam" id="PF04564">
    <property type="entry name" value="U-box"/>
    <property type="match status" value="2"/>
</dbReference>
<evidence type="ECO:0000256" key="5">
    <source>
        <dbReference type="RuleBase" id="RU369093"/>
    </source>
</evidence>
<sequence>MDHEDEEIEIPNYFICPISLDIMKDPVIAVSGITYDRESIDKWLEKVSSCPVTKQPLPSDSDLTPNHTLRRLIQHWCVENATLGVVRIPTPRVPPGKPNVVEEIKNLKKFGDEDEEIEIPNYFICPISLDIMKDPVIAVSGITYDRESIDKWLEKVSSCPVTKQPLPSDSDLTPNHTLRRLIQHWCVENATLGVVRIPTPRVPPGKPNVVEEIKNLKKFGDEALGREDTLKKLELLAIDGETNRRLMHEGGVHRSLILFIVKCTREEEEEGQRRIKEQLDESLRLLHLIGVPLNDARTILMENDRILGSMSLVLNQQNFLNKAYTIVLLRNLTENTSSHIVERLNEDILKGIIGFLEEVVSSFNRTSPNVSDTAQSSNPRVRNKVHSKLDYNLVIKQAVTAALMILLETSSWSRNKHILIDLGAVSQLIELEISSTGDKRATELVLGVLSRLCCCTNGRAEILAHGGGLAIVTKRLLGVSIAADDRAFSILSTVSKLSPEKAVVEEMVCVGTVEKLCTVLRVDCGLSLKEKAKEILRDHFDELKKFPCIDVRLLTKLLSSSHEDLLAELLKP</sequence>